<dbReference type="PANTHER" id="PTHR47987">
    <property type="entry name" value="OS08G0249100 PROTEIN"/>
    <property type="match status" value="1"/>
</dbReference>
<dbReference type="InterPro" id="IPR008271">
    <property type="entry name" value="Ser/Thr_kinase_AS"/>
</dbReference>
<evidence type="ECO:0000256" key="9">
    <source>
        <dbReference type="ARBA" id="ARBA00022840"/>
    </source>
</evidence>
<keyword evidence="4 14" id="KW-0723">Serine/threonine-protein kinase</keyword>
<feature type="compositionally biased region" description="Low complexity" evidence="15">
    <location>
        <begin position="7"/>
        <end position="16"/>
    </location>
</feature>
<evidence type="ECO:0000256" key="12">
    <source>
        <dbReference type="ARBA" id="ARBA00063228"/>
    </source>
</evidence>
<keyword evidence="8" id="KW-0418">Kinase</keyword>
<feature type="region of interest" description="Disordered" evidence="15">
    <location>
        <begin position="1"/>
        <end position="26"/>
    </location>
</feature>
<keyword evidence="6" id="KW-0808">Transferase</keyword>
<evidence type="ECO:0000259" key="16">
    <source>
        <dbReference type="PROSITE" id="PS50011"/>
    </source>
</evidence>
<organism evidence="17 18">
    <name type="scientific">Trapa natans</name>
    <name type="common">Water chestnut</name>
    <dbReference type="NCBI Taxonomy" id="22666"/>
    <lineage>
        <taxon>Eukaryota</taxon>
        <taxon>Viridiplantae</taxon>
        <taxon>Streptophyta</taxon>
        <taxon>Embryophyta</taxon>
        <taxon>Tracheophyta</taxon>
        <taxon>Spermatophyta</taxon>
        <taxon>Magnoliopsida</taxon>
        <taxon>eudicotyledons</taxon>
        <taxon>Gunneridae</taxon>
        <taxon>Pentapetalae</taxon>
        <taxon>rosids</taxon>
        <taxon>malvids</taxon>
        <taxon>Myrtales</taxon>
        <taxon>Lythraceae</taxon>
        <taxon>Trapa</taxon>
    </lineage>
</organism>
<accession>A0AAN7M598</accession>
<comment type="catalytic activity">
    <reaction evidence="11">
        <text>L-seryl-[protein] + ATP = O-phospho-L-seryl-[protein] + ADP + H(+)</text>
        <dbReference type="Rhea" id="RHEA:17989"/>
        <dbReference type="Rhea" id="RHEA-COMP:9863"/>
        <dbReference type="Rhea" id="RHEA-COMP:11604"/>
        <dbReference type="ChEBI" id="CHEBI:15378"/>
        <dbReference type="ChEBI" id="CHEBI:29999"/>
        <dbReference type="ChEBI" id="CHEBI:30616"/>
        <dbReference type="ChEBI" id="CHEBI:83421"/>
        <dbReference type="ChEBI" id="CHEBI:456216"/>
        <dbReference type="EC" id="2.7.11.1"/>
    </reaction>
</comment>
<evidence type="ECO:0000256" key="7">
    <source>
        <dbReference type="ARBA" id="ARBA00022741"/>
    </source>
</evidence>
<dbReference type="InterPro" id="IPR001245">
    <property type="entry name" value="Ser-Thr/Tyr_kinase_cat_dom"/>
</dbReference>
<gene>
    <name evidence="17" type="ORF">SAY86_030505</name>
</gene>
<evidence type="ECO:0000256" key="4">
    <source>
        <dbReference type="ARBA" id="ARBA00022527"/>
    </source>
</evidence>
<sequence>MEDAGESPSSSSCGSSNGHRLENRGRKMRGFSDSIFGHDLGTIDDQQQVFEASEREAFNNCSDCAGSESTSSNTSTSNSEFQSCKKSSHHWRGFVKNLKKGPNMRFYTFPLKGVPKLTRRKSRRITDDFIPGTNINLETELCYFRPSWKNFSLAELKDATDNFSHENLIGEGGYSEVYKGKLPDGNFVAIKRLTRGTTDEMTADFLSELGIIVHINHPNIAKVIGYGVEGGMHIILHLSPHGSLSSLLYNSGEKLDWGIRYKVALGTAEGLMYLHEDCQRRIIHKDVKAANILLSEDFEPQISDFGLAKWLPEQWSHHVVSEIEGTFGYLPPEYFMHGIVDEKTDVYAYGVLLLELITGRKALDSSQHSLVMWAKPFLIKNSIEELLDPSFHGFYDSDQMERVVLAASMCINQSSIHRPDMSQVVGILKGDEGAMELARQIKRTPSLQRTYSEELYSADDYNATKYLSDMDRHMQVVLGLSNTHEAEDDASCPNIVHG</sequence>
<evidence type="ECO:0000256" key="10">
    <source>
        <dbReference type="ARBA" id="ARBA00047899"/>
    </source>
</evidence>
<dbReference type="SUPFAM" id="SSF56112">
    <property type="entry name" value="Protein kinase-like (PK-like)"/>
    <property type="match status" value="1"/>
</dbReference>
<comment type="subcellular location">
    <subcellularLocation>
        <location evidence="1">Cytoplasm</location>
    </subcellularLocation>
</comment>
<dbReference type="GO" id="GO:0004674">
    <property type="term" value="F:protein serine/threonine kinase activity"/>
    <property type="evidence" value="ECO:0007669"/>
    <property type="project" value="UniProtKB-KW"/>
</dbReference>
<dbReference type="Gene3D" id="1.10.510.10">
    <property type="entry name" value="Transferase(Phosphotransferase) domain 1"/>
    <property type="match status" value="1"/>
</dbReference>
<dbReference type="PANTHER" id="PTHR47987:SF13">
    <property type="entry name" value="RECEPTOR-LIKE CYTOSOLIC SERINE_THREONINE-PROTEIN KINASE RBK2"/>
    <property type="match status" value="1"/>
</dbReference>
<dbReference type="FunFam" id="3.30.200.20:FF:000389">
    <property type="entry name" value="Receptor-like cytosolic serine/threonine-protein kinase RBK1"/>
    <property type="match status" value="1"/>
</dbReference>
<dbReference type="PROSITE" id="PS00107">
    <property type="entry name" value="PROTEIN_KINASE_ATP"/>
    <property type="match status" value="1"/>
</dbReference>
<dbReference type="InterPro" id="IPR000719">
    <property type="entry name" value="Prot_kinase_dom"/>
</dbReference>
<dbReference type="GO" id="GO:0051020">
    <property type="term" value="F:GTPase binding"/>
    <property type="evidence" value="ECO:0007669"/>
    <property type="project" value="UniProtKB-ARBA"/>
</dbReference>
<dbReference type="InterPro" id="IPR011009">
    <property type="entry name" value="Kinase-like_dom_sf"/>
</dbReference>
<dbReference type="EC" id="2.7.11.1" evidence="2"/>
<dbReference type="InterPro" id="IPR017441">
    <property type="entry name" value="Protein_kinase_ATP_BS"/>
</dbReference>
<feature type="domain" description="Protein kinase" evidence="16">
    <location>
        <begin position="163"/>
        <end position="467"/>
    </location>
</feature>
<dbReference type="PROSITE" id="PS50011">
    <property type="entry name" value="PROTEIN_KINASE_DOM"/>
    <property type="match status" value="1"/>
</dbReference>
<evidence type="ECO:0000313" key="17">
    <source>
        <dbReference type="EMBL" id="KAK4798179.1"/>
    </source>
</evidence>
<evidence type="ECO:0000256" key="11">
    <source>
        <dbReference type="ARBA" id="ARBA00048679"/>
    </source>
</evidence>
<comment type="catalytic activity">
    <reaction evidence="10">
        <text>L-threonyl-[protein] + ATP = O-phospho-L-threonyl-[protein] + ADP + H(+)</text>
        <dbReference type="Rhea" id="RHEA:46608"/>
        <dbReference type="Rhea" id="RHEA-COMP:11060"/>
        <dbReference type="Rhea" id="RHEA-COMP:11605"/>
        <dbReference type="ChEBI" id="CHEBI:15378"/>
        <dbReference type="ChEBI" id="CHEBI:30013"/>
        <dbReference type="ChEBI" id="CHEBI:30616"/>
        <dbReference type="ChEBI" id="CHEBI:61977"/>
        <dbReference type="ChEBI" id="CHEBI:456216"/>
        <dbReference type="EC" id="2.7.11.1"/>
    </reaction>
</comment>
<keyword evidence="18" id="KW-1185">Reference proteome</keyword>
<evidence type="ECO:0000256" key="8">
    <source>
        <dbReference type="ARBA" id="ARBA00022777"/>
    </source>
</evidence>
<dbReference type="PROSITE" id="PS00108">
    <property type="entry name" value="PROTEIN_KINASE_ST"/>
    <property type="match status" value="1"/>
</dbReference>
<evidence type="ECO:0000256" key="15">
    <source>
        <dbReference type="SAM" id="MobiDB-lite"/>
    </source>
</evidence>
<keyword evidence="9 13" id="KW-0067">ATP-binding</keyword>
<feature type="binding site" evidence="13">
    <location>
        <position position="191"/>
    </location>
    <ligand>
        <name>ATP</name>
        <dbReference type="ChEBI" id="CHEBI:30616"/>
    </ligand>
</feature>
<evidence type="ECO:0000256" key="5">
    <source>
        <dbReference type="ARBA" id="ARBA00022553"/>
    </source>
</evidence>
<dbReference type="GO" id="GO:0005524">
    <property type="term" value="F:ATP binding"/>
    <property type="evidence" value="ECO:0007669"/>
    <property type="project" value="UniProtKB-UniRule"/>
</dbReference>
<keyword evidence="7 13" id="KW-0547">Nucleotide-binding</keyword>
<evidence type="ECO:0000313" key="18">
    <source>
        <dbReference type="Proteomes" id="UP001346149"/>
    </source>
</evidence>
<evidence type="ECO:0000256" key="14">
    <source>
        <dbReference type="RuleBase" id="RU000304"/>
    </source>
</evidence>
<dbReference type="Pfam" id="PF07714">
    <property type="entry name" value="PK_Tyr_Ser-Thr"/>
    <property type="match status" value="1"/>
</dbReference>
<comment type="caution">
    <text evidence="17">The sequence shown here is derived from an EMBL/GenBank/DDBJ whole genome shotgun (WGS) entry which is preliminary data.</text>
</comment>
<dbReference type="Gene3D" id="3.30.200.20">
    <property type="entry name" value="Phosphorylase Kinase, domain 1"/>
    <property type="match status" value="1"/>
</dbReference>
<dbReference type="FunFam" id="1.10.510.10:FF:000335">
    <property type="entry name" value="receptor-like cytosolic serine/threonine-protein kinase RBK2"/>
    <property type="match status" value="1"/>
</dbReference>
<keyword evidence="3" id="KW-0963">Cytoplasm</keyword>
<evidence type="ECO:0000256" key="1">
    <source>
        <dbReference type="ARBA" id="ARBA00004496"/>
    </source>
</evidence>
<comment type="similarity">
    <text evidence="14">Belongs to the protein kinase superfamily.</text>
</comment>
<name>A0AAN7M598_TRANT</name>
<evidence type="ECO:0000256" key="6">
    <source>
        <dbReference type="ARBA" id="ARBA00022679"/>
    </source>
</evidence>
<proteinExistence type="inferred from homology"/>
<evidence type="ECO:0000256" key="2">
    <source>
        <dbReference type="ARBA" id="ARBA00012513"/>
    </source>
</evidence>
<protein>
    <recommendedName>
        <fullName evidence="2">non-specific serine/threonine protein kinase</fullName>
        <ecNumber evidence="2">2.7.11.1</ecNumber>
    </recommendedName>
</protein>
<keyword evidence="5" id="KW-0597">Phosphoprotein</keyword>
<comment type="subunit">
    <text evidence="12">Interacts with ARAC5 and ARAC10.</text>
</comment>
<dbReference type="Proteomes" id="UP001346149">
    <property type="component" value="Unassembled WGS sequence"/>
</dbReference>
<dbReference type="GO" id="GO:0005737">
    <property type="term" value="C:cytoplasm"/>
    <property type="evidence" value="ECO:0007669"/>
    <property type="project" value="UniProtKB-SubCell"/>
</dbReference>
<dbReference type="EMBL" id="JAXQNO010000005">
    <property type="protein sequence ID" value="KAK4798179.1"/>
    <property type="molecule type" value="Genomic_DNA"/>
</dbReference>
<dbReference type="InterPro" id="IPR046958">
    <property type="entry name" value="RBK1/2/STUNTED"/>
</dbReference>
<evidence type="ECO:0000256" key="13">
    <source>
        <dbReference type="PROSITE-ProRule" id="PRU10141"/>
    </source>
</evidence>
<reference evidence="17 18" key="1">
    <citation type="journal article" date="2023" name="Hortic Res">
        <title>Pangenome of water caltrop reveals structural variations and asymmetric subgenome divergence after allopolyploidization.</title>
        <authorList>
            <person name="Zhang X."/>
            <person name="Chen Y."/>
            <person name="Wang L."/>
            <person name="Yuan Y."/>
            <person name="Fang M."/>
            <person name="Shi L."/>
            <person name="Lu R."/>
            <person name="Comes H.P."/>
            <person name="Ma Y."/>
            <person name="Chen Y."/>
            <person name="Huang G."/>
            <person name="Zhou Y."/>
            <person name="Zheng Z."/>
            <person name="Qiu Y."/>
        </authorList>
    </citation>
    <scope>NUCLEOTIDE SEQUENCE [LARGE SCALE GENOMIC DNA]</scope>
    <source>
        <strain evidence="17">F231</strain>
    </source>
</reference>
<evidence type="ECO:0000256" key="3">
    <source>
        <dbReference type="ARBA" id="ARBA00022490"/>
    </source>
</evidence>
<dbReference type="AlphaFoldDB" id="A0AAN7M598"/>
<dbReference type="SMART" id="SM00220">
    <property type="entry name" value="S_TKc"/>
    <property type="match status" value="1"/>
</dbReference>